<keyword evidence="2" id="KW-0175">Coiled coil</keyword>
<dbReference type="PANTHER" id="PTHR37313:SF2">
    <property type="entry name" value="UPF0749 PROTEIN YLXX"/>
    <property type="match status" value="1"/>
</dbReference>
<dbReference type="AlphaFoldDB" id="A0A844FIG4"/>
<feature type="coiled-coil region" evidence="2">
    <location>
        <begin position="43"/>
        <end position="84"/>
    </location>
</feature>
<protein>
    <submittedName>
        <fullName evidence="3">DUF881 domain-containing protein</fullName>
    </submittedName>
</protein>
<name>A0A844FIG4_9FIRM</name>
<evidence type="ECO:0000313" key="4">
    <source>
        <dbReference type="Proteomes" id="UP000462760"/>
    </source>
</evidence>
<sequence>MDMKKVSSTNITLLVFSIFLGFFAVTQMKQNVESYNLVTLKSIQVTKNEINNTYDEIKEMESLIKSKKEELEKLEGIKKNDAENIHDILVEGTETTKVASGFTDMEGPGIVIKMWDNQDTEIKGVEISDDVIHDMDILMILNDLRIAGAEAISINGQRVMPMSEIKCGGPIVKINGKSLGTPFVIKAIGDPKLLNAAVNAPATHGYELKNFNKINIESNIEDNVFVPGYSGRFRFKYAKPIKEGD</sequence>
<comment type="similarity">
    <text evidence="1">Belongs to the UPF0749 family.</text>
</comment>
<dbReference type="Gene3D" id="3.30.70.1880">
    <property type="entry name" value="Protein of unknown function DUF881"/>
    <property type="match status" value="1"/>
</dbReference>
<dbReference type="PANTHER" id="PTHR37313">
    <property type="entry name" value="UPF0749 PROTEIN RV1825"/>
    <property type="match status" value="1"/>
</dbReference>
<dbReference type="EMBL" id="VULR01000010">
    <property type="protein sequence ID" value="MSS43726.1"/>
    <property type="molecule type" value="Genomic_DNA"/>
</dbReference>
<evidence type="ECO:0000313" key="3">
    <source>
        <dbReference type="EMBL" id="MSS43726.1"/>
    </source>
</evidence>
<dbReference type="OrthoDB" id="9776196at2"/>
<dbReference type="Proteomes" id="UP000462760">
    <property type="component" value="Unassembled WGS sequence"/>
</dbReference>
<evidence type="ECO:0000256" key="2">
    <source>
        <dbReference type="SAM" id="Coils"/>
    </source>
</evidence>
<dbReference type="InterPro" id="IPR010273">
    <property type="entry name" value="DUF881"/>
</dbReference>
<evidence type="ECO:0000256" key="1">
    <source>
        <dbReference type="ARBA" id="ARBA00009108"/>
    </source>
</evidence>
<organism evidence="3 4">
    <name type="scientific">Anaerosalibacter bizertensis</name>
    <dbReference type="NCBI Taxonomy" id="932217"/>
    <lineage>
        <taxon>Bacteria</taxon>
        <taxon>Bacillati</taxon>
        <taxon>Bacillota</taxon>
        <taxon>Tissierellia</taxon>
        <taxon>Tissierellales</taxon>
        <taxon>Sporanaerobacteraceae</taxon>
        <taxon>Anaerosalibacter</taxon>
    </lineage>
</organism>
<comment type="caution">
    <text evidence="3">The sequence shown here is derived from an EMBL/GenBank/DDBJ whole genome shotgun (WGS) entry which is preliminary data.</text>
</comment>
<dbReference type="Pfam" id="PF05949">
    <property type="entry name" value="DUF881"/>
    <property type="match status" value="1"/>
</dbReference>
<accession>A0A844FIG4</accession>
<reference evidence="3 4" key="1">
    <citation type="submission" date="2019-08" db="EMBL/GenBank/DDBJ databases">
        <title>In-depth cultivation of the pig gut microbiome towards novel bacterial diversity and tailored functional studies.</title>
        <authorList>
            <person name="Wylensek D."/>
            <person name="Hitch T.C.A."/>
            <person name="Clavel T."/>
        </authorList>
    </citation>
    <scope>NUCLEOTIDE SEQUENCE [LARGE SCALE GENOMIC DNA]</scope>
    <source>
        <strain evidence="3 4">Med78-601-WT-4W-RMD-3</strain>
    </source>
</reference>
<proteinExistence type="inferred from homology"/>
<gene>
    <name evidence="3" type="ORF">FYJ27_08300</name>
</gene>